<evidence type="ECO:0000256" key="5">
    <source>
        <dbReference type="ARBA" id="ARBA00022777"/>
    </source>
</evidence>
<keyword evidence="7" id="KW-0472">Membrane</keyword>
<organism evidence="9 10">
    <name type="scientific">Flavobacterium suaedae</name>
    <dbReference type="NCBI Taxonomy" id="1767027"/>
    <lineage>
        <taxon>Bacteria</taxon>
        <taxon>Pseudomonadati</taxon>
        <taxon>Bacteroidota</taxon>
        <taxon>Flavobacteriia</taxon>
        <taxon>Flavobacteriales</taxon>
        <taxon>Flavobacteriaceae</taxon>
        <taxon>Flavobacterium</taxon>
    </lineage>
</organism>
<dbReference type="EMBL" id="BMJE01000004">
    <property type="protein sequence ID" value="GGB77984.1"/>
    <property type="molecule type" value="Genomic_DNA"/>
</dbReference>
<dbReference type="InterPro" id="IPR003594">
    <property type="entry name" value="HATPase_dom"/>
</dbReference>
<dbReference type="SMART" id="SM00387">
    <property type="entry name" value="HATPase_c"/>
    <property type="match status" value="1"/>
</dbReference>
<keyword evidence="7" id="KW-1133">Transmembrane helix</keyword>
<reference evidence="10" key="1">
    <citation type="journal article" date="2019" name="Int. J. Syst. Evol. Microbiol.">
        <title>The Global Catalogue of Microorganisms (GCM) 10K type strain sequencing project: providing services to taxonomists for standard genome sequencing and annotation.</title>
        <authorList>
            <consortium name="The Broad Institute Genomics Platform"/>
            <consortium name="The Broad Institute Genome Sequencing Center for Infectious Disease"/>
            <person name="Wu L."/>
            <person name="Ma J."/>
        </authorList>
    </citation>
    <scope>NUCLEOTIDE SEQUENCE [LARGE SCALE GENOMIC DNA]</scope>
    <source>
        <strain evidence="10">CGMCC 1.15461</strain>
    </source>
</reference>
<dbReference type="SUPFAM" id="SSF47384">
    <property type="entry name" value="Homodimeric domain of signal transducing histidine kinase"/>
    <property type="match status" value="1"/>
</dbReference>
<keyword evidence="7" id="KW-0812">Transmembrane</keyword>
<protein>
    <recommendedName>
        <fullName evidence="2">histidine kinase</fullName>
        <ecNumber evidence="2">2.7.13.3</ecNumber>
    </recommendedName>
</protein>
<accession>A0ABQ1JU33</accession>
<keyword evidence="4" id="KW-0808">Transferase</keyword>
<keyword evidence="3" id="KW-0597">Phosphoprotein</keyword>
<dbReference type="EC" id="2.7.13.3" evidence="2"/>
<dbReference type="Gene3D" id="3.30.565.10">
    <property type="entry name" value="Histidine kinase-like ATPase, C-terminal domain"/>
    <property type="match status" value="1"/>
</dbReference>
<evidence type="ECO:0000256" key="6">
    <source>
        <dbReference type="ARBA" id="ARBA00023012"/>
    </source>
</evidence>
<dbReference type="PANTHER" id="PTHR45453">
    <property type="entry name" value="PHOSPHATE REGULON SENSOR PROTEIN PHOR"/>
    <property type="match status" value="1"/>
</dbReference>
<dbReference type="InterPro" id="IPR005467">
    <property type="entry name" value="His_kinase_dom"/>
</dbReference>
<dbReference type="Gene3D" id="1.10.287.130">
    <property type="match status" value="1"/>
</dbReference>
<dbReference type="PRINTS" id="PR00344">
    <property type="entry name" value="BCTRLSENSOR"/>
</dbReference>
<dbReference type="InterPro" id="IPR003661">
    <property type="entry name" value="HisK_dim/P_dom"/>
</dbReference>
<sequence>MQTIFQNLKFNKLNIIVFIGLIAIIGVITMQLVMLKQAFMFERKEIGDKIHFALQDVVNKIYGDNVNDVPSATPIKKVSDDYYVVNVNDVFEAEILEYYLKSEFQKVQLDVDYEYAIYDCASDEMVYGNYIDVEGDEQNEGEKCENCFTKKEGLVYYFAIRFPHLTYNYIQSLQQYWIYTGVLFLVLVIYVYSVFTLLKQKRYTELQKDFINNMTHEFKTPLSSILIASNYAAKQEEIEKHPKLHKYLQIIIEQSNKLNQHIERILNVAKAENNLMTLEKKAFNIVDTLELVKDNAGLKYPDAAIIFSTPKQEYKVVADAFHFYNIAYNIVENAVKYNNTTPQITIAIQETNKGLDLLFSDNGPGIPSQHIEYVFDRFYRVPRENKKEVEGFGIGLFYVKKICEHHGWKINIKNNQPTGVTITISIPKKSIT</sequence>
<dbReference type="InterPro" id="IPR036890">
    <property type="entry name" value="HATPase_C_sf"/>
</dbReference>
<dbReference type="SMART" id="SM00388">
    <property type="entry name" value="HisKA"/>
    <property type="match status" value="1"/>
</dbReference>
<gene>
    <name evidence="9" type="ORF">GCM10007424_17580</name>
</gene>
<evidence type="ECO:0000313" key="10">
    <source>
        <dbReference type="Proteomes" id="UP000615760"/>
    </source>
</evidence>
<evidence type="ECO:0000256" key="1">
    <source>
        <dbReference type="ARBA" id="ARBA00000085"/>
    </source>
</evidence>
<dbReference type="Pfam" id="PF00512">
    <property type="entry name" value="HisKA"/>
    <property type="match status" value="1"/>
</dbReference>
<dbReference type="PANTHER" id="PTHR45453:SF1">
    <property type="entry name" value="PHOSPHATE REGULON SENSOR PROTEIN PHOR"/>
    <property type="match status" value="1"/>
</dbReference>
<dbReference type="InterPro" id="IPR050351">
    <property type="entry name" value="BphY/WalK/GraS-like"/>
</dbReference>
<dbReference type="Pfam" id="PF02518">
    <property type="entry name" value="HATPase_c"/>
    <property type="match status" value="1"/>
</dbReference>
<evidence type="ECO:0000259" key="8">
    <source>
        <dbReference type="PROSITE" id="PS50109"/>
    </source>
</evidence>
<evidence type="ECO:0000256" key="7">
    <source>
        <dbReference type="SAM" id="Phobius"/>
    </source>
</evidence>
<evidence type="ECO:0000256" key="4">
    <source>
        <dbReference type="ARBA" id="ARBA00022679"/>
    </source>
</evidence>
<dbReference type="CDD" id="cd00075">
    <property type="entry name" value="HATPase"/>
    <property type="match status" value="1"/>
</dbReference>
<dbReference type="SUPFAM" id="SSF55874">
    <property type="entry name" value="ATPase domain of HSP90 chaperone/DNA topoisomerase II/histidine kinase"/>
    <property type="match status" value="1"/>
</dbReference>
<dbReference type="GO" id="GO:0016301">
    <property type="term" value="F:kinase activity"/>
    <property type="evidence" value="ECO:0007669"/>
    <property type="project" value="UniProtKB-KW"/>
</dbReference>
<feature type="transmembrane region" description="Helical" evidence="7">
    <location>
        <begin position="15"/>
        <end position="35"/>
    </location>
</feature>
<name>A0ABQ1JU33_9FLAO</name>
<proteinExistence type="predicted"/>
<keyword evidence="5 9" id="KW-0418">Kinase</keyword>
<dbReference type="InterPro" id="IPR036097">
    <property type="entry name" value="HisK_dim/P_sf"/>
</dbReference>
<feature type="domain" description="Histidine kinase" evidence="8">
    <location>
        <begin position="213"/>
        <end position="430"/>
    </location>
</feature>
<evidence type="ECO:0000256" key="2">
    <source>
        <dbReference type="ARBA" id="ARBA00012438"/>
    </source>
</evidence>
<keyword evidence="10" id="KW-1185">Reference proteome</keyword>
<dbReference type="PROSITE" id="PS50109">
    <property type="entry name" value="HIS_KIN"/>
    <property type="match status" value="1"/>
</dbReference>
<dbReference type="Proteomes" id="UP000615760">
    <property type="component" value="Unassembled WGS sequence"/>
</dbReference>
<feature type="transmembrane region" description="Helical" evidence="7">
    <location>
        <begin position="176"/>
        <end position="198"/>
    </location>
</feature>
<evidence type="ECO:0000313" key="9">
    <source>
        <dbReference type="EMBL" id="GGB77984.1"/>
    </source>
</evidence>
<dbReference type="InterPro" id="IPR004358">
    <property type="entry name" value="Sig_transdc_His_kin-like_C"/>
</dbReference>
<comment type="caution">
    <text evidence="9">The sequence shown here is derived from an EMBL/GenBank/DDBJ whole genome shotgun (WGS) entry which is preliminary data.</text>
</comment>
<dbReference type="CDD" id="cd00082">
    <property type="entry name" value="HisKA"/>
    <property type="match status" value="1"/>
</dbReference>
<comment type="catalytic activity">
    <reaction evidence="1">
        <text>ATP + protein L-histidine = ADP + protein N-phospho-L-histidine.</text>
        <dbReference type="EC" id="2.7.13.3"/>
    </reaction>
</comment>
<evidence type="ECO:0000256" key="3">
    <source>
        <dbReference type="ARBA" id="ARBA00022553"/>
    </source>
</evidence>
<keyword evidence="6" id="KW-0902">Two-component regulatory system</keyword>